<evidence type="ECO:0000313" key="3">
    <source>
        <dbReference type="EMBL" id="KAG5834017.1"/>
    </source>
</evidence>
<evidence type="ECO:0000259" key="2">
    <source>
        <dbReference type="PROSITE" id="PS50853"/>
    </source>
</evidence>
<feature type="compositionally biased region" description="Low complexity" evidence="1">
    <location>
        <begin position="212"/>
        <end position="227"/>
    </location>
</feature>
<feature type="region of interest" description="Disordered" evidence="1">
    <location>
        <begin position="120"/>
        <end position="229"/>
    </location>
</feature>
<feature type="compositionally biased region" description="Polar residues" evidence="1">
    <location>
        <begin position="134"/>
        <end position="144"/>
    </location>
</feature>
<dbReference type="InterPro" id="IPR013783">
    <property type="entry name" value="Ig-like_fold"/>
</dbReference>
<name>A0A9D3LN34_ANGAN</name>
<dbReference type="Proteomes" id="UP001044222">
    <property type="component" value="Chromosome 16"/>
</dbReference>
<feature type="region of interest" description="Disordered" evidence="1">
    <location>
        <begin position="242"/>
        <end position="364"/>
    </location>
</feature>
<feature type="compositionally biased region" description="Low complexity" evidence="1">
    <location>
        <begin position="311"/>
        <end position="326"/>
    </location>
</feature>
<evidence type="ECO:0000313" key="4">
    <source>
        <dbReference type="Proteomes" id="UP001044222"/>
    </source>
</evidence>
<organism evidence="3 4">
    <name type="scientific">Anguilla anguilla</name>
    <name type="common">European freshwater eel</name>
    <name type="synonym">Muraena anguilla</name>
    <dbReference type="NCBI Taxonomy" id="7936"/>
    <lineage>
        <taxon>Eukaryota</taxon>
        <taxon>Metazoa</taxon>
        <taxon>Chordata</taxon>
        <taxon>Craniata</taxon>
        <taxon>Vertebrata</taxon>
        <taxon>Euteleostomi</taxon>
        <taxon>Actinopterygii</taxon>
        <taxon>Neopterygii</taxon>
        <taxon>Teleostei</taxon>
        <taxon>Anguilliformes</taxon>
        <taxon>Anguillidae</taxon>
        <taxon>Anguilla</taxon>
    </lineage>
</organism>
<feature type="domain" description="Fibronectin type-III" evidence="2">
    <location>
        <begin position="10"/>
        <end position="100"/>
    </location>
</feature>
<feature type="compositionally biased region" description="Low complexity" evidence="1">
    <location>
        <begin position="242"/>
        <end position="262"/>
    </location>
</feature>
<evidence type="ECO:0000256" key="1">
    <source>
        <dbReference type="SAM" id="MobiDB-lite"/>
    </source>
</evidence>
<keyword evidence="4" id="KW-1185">Reference proteome</keyword>
<feature type="compositionally biased region" description="Pro residues" evidence="1">
    <location>
        <begin position="156"/>
        <end position="171"/>
    </location>
</feature>
<feature type="compositionally biased region" description="Low complexity" evidence="1">
    <location>
        <begin position="120"/>
        <end position="132"/>
    </location>
</feature>
<feature type="compositionally biased region" description="Pro residues" evidence="1">
    <location>
        <begin position="288"/>
        <end position="299"/>
    </location>
</feature>
<comment type="caution">
    <text evidence="3">The sequence shown here is derived from an EMBL/GenBank/DDBJ whole genome shotgun (WGS) entry which is preliminary data.</text>
</comment>
<dbReference type="InterPro" id="IPR003961">
    <property type="entry name" value="FN3_dom"/>
</dbReference>
<dbReference type="PROSITE" id="PS50853">
    <property type="entry name" value="FN3"/>
    <property type="match status" value="1"/>
</dbReference>
<dbReference type="AlphaFoldDB" id="A0A9D3LN34"/>
<protein>
    <recommendedName>
        <fullName evidence="2">Fibronectin type-III domain-containing protein</fullName>
    </recommendedName>
</protein>
<accession>A0A9D3LN34</accession>
<dbReference type="FunFam" id="2.60.40.10:FF:000784">
    <property type="entry name" value="Striated muscle preferentially expressed protein kinase"/>
    <property type="match status" value="1"/>
</dbReference>
<feature type="compositionally biased region" description="Low complexity" evidence="1">
    <location>
        <begin position="145"/>
        <end position="155"/>
    </location>
</feature>
<reference evidence="3" key="1">
    <citation type="submission" date="2021-01" db="EMBL/GenBank/DDBJ databases">
        <title>A chromosome-scale assembly of European eel, Anguilla anguilla.</title>
        <authorList>
            <person name="Henkel C."/>
            <person name="Jong-Raadsen S.A."/>
            <person name="Dufour S."/>
            <person name="Weltzien F.-A."/>
            <person name="Palstra A.P."/>
            <person name="Pelster B."/>
            <person name="Spaink H.P."/>
            <person name="Van Den Thillart G.E."/>
            <person name="Jansen H."/>
            <person name="Zahm M."/>
            <person name="Klopp C."/>
            <person name="Cedric C."/>
            <person name="Louis A."/>
            <person name="Berthelot C."/>
            <person name="Parey E."/>
            <person name="Roest Crollius H."/>
            <person name="Montfort J."/>
            <person name="Robinson-Rechavi M."/>
            <person name="Bucao C."/>
            <person name="Bouchez O."/>
            <person name="Gislard M."/>
            <person name="Lluch J."/>
            <person name="Milhes M."/>
            <person name="Lampietro C."/>
            <person name="Lopez Roques C."/>
            <person name="Donnadieu C."/>
            <person name="Braasch I."/>
            <person name="Desvignes T."/>
            <person name="Postlethwait J."/>
            <person name="Bobe J."/>
            <person name="Guiguen Y."/>
            <person name="Dirks R."/>
        </authorList>
    </citation>
    <scope>NUCLEOTIDE SEQUENCE</scope>
    <source>
        <strain evidence="3">Tag_6206</strain>
        <tissue evidence="3">Liver</tissue>
    </source>
</reference>
<sequence>MISLARLPNRPGTPEIPQKYKNTALVLWRPSDTLAPCTYSLERRTEGETNWLIVATGVAECYYNATDLPAGGTFRFRVACVNKAGQGPYSNLSEKVCLDSAGPSKPPAVVVVKTVPSPKPPVVMSSVSGPAATSAVTSKPVSMVTTSQASAAQAPTPSPTPESAPPPPNALPTPKHCRWGGYTLSPSPAPSPAPATAVTTPLSANPTPTHRTITPIQISPSITPTQTKAKTTLNITVTTASSLTSPSAATPAPPTQTLALPTKSPSRPAQTAQPNQCGSSHVSDRPRLPAPFSVPPPAIGKPISSVPLYVPATTAPALAPGPSLSPRRPGDQPEPCGGRQGHALSPDPHGTPRSDALRPQDPAG</sequence>
<dbReference type="CDD" id="cd00063">
    <property type="entry name" value="FN3"/>
    <property type="match status" value="1"/>
</dbReference>
<dbReference type="SUPFAM" id="SSF49265">
    <property type="entry name" value="Fibronectin type III"/>
    <property type="match status" value="1"/>
</dbReference>
<feature type="compositionally biased region" description="Polar residues" evidence="1">
    <location>
        <begin position="263"/>
        <end position="281"/>
    </location>
</feature>
<dbReference type="SMART" id="SM00060">
    <property type="entry name" value="FN3"/>
    <property type="match status" value="1"/>
</dbReference>
<gene>
    <name evidence="3" type="ORF">ANANG_G00282160</name>
</gene>
<dbReference type="InterPro" id="IPR036116">
    <property type="entry name" value="FN3_sf"/>
</dbReference>
<proteinExistence type="predicted"/>
<feature type="compositionally biased region" description="Low complexity" evidence="1">
    <location>
        <begin position="194"/>
        <end position="204"/>
    </location>
</feature>
<dbReference type="Gene3D" id="2.60.40.10">
    <property type="entry name" value="Immunoglobulins"/>
    <property type="match status" value="1"/>
</dbReference>
<dbReference type="EMBL" id="JAFIRN010000016">
    <property type="protein sequence ID" value="KAG5834017.1"/>
    <property type="molecule type" value="Genomic_DNA"/>
</dbReference>